<keyword evidence="2" id="KW-0472">Membrane</keyword>
<keyword evidence="7" id="KW-1185">Reference proteome</keyword>
<proteinExistence type="predicted"/>
<gene>
    <name evidence="6" type="ORF">GCM10007962_24300</name>
</gene>
<comment type="subcellular location">
    <subcellularLocation>
        <location evidence="1">Cell outer membrane</location>
    </subcellularLocation>
</comment>
<dbReference type="SUPFAM" id="SSF49464">
    <property type="entry name" value="Carboxypeptidase regulatory domain-like"/>
    <property type="match status" value="1"/>
</dbReference>
<comment type="caution">
    <text evidence="6">The sequence shown here is derived from an EMBL/GenBank/DDBJ whole genome shotgun (WGS) entry which is preliminary data.</text>
</comment>
<feature type="signal peptide" evidence="4">
    <location>
        <begin position="1"/>
        <end position="19"/>
    </location>
</feature>
<dbReference type="InterPro" id="IPR036942">
    <property type="entry name" value="Beta-barrel_TonB_sf"/>
</dbReference>
<dbReference type="PANTHER" id="PTHR40980:SF4">
    <property type="entry name" value="TONB-DEPENDENT RECEPTOR-LIKE BETA-BARREL DOMAIN-CONTAINING PROTEIN"/>
    <property type="match status" value="1"/>
</dbReference>
<protein>
    <submittedName>
        <fullName evidence="6">TonB-dependent receptor</fullName>
    </submittedName>
</protein>
<keyword evidence="4" id="KW-0732">Signal</keyword>
<dbReference type="Proteomes" id="UP000612329">
    <property type="component" value="Unassembled WGS sequence"/>
</dbReference>
<dbReference type="Gene3D" id="2.60.40.1120">
    <property type="entry name" value="Carboxypeptidase-like, regulatory domain"/>
    <property type="match status" value="1"/>
</dbReference>
<name>A0A8J3BL90_9FLAO</name>
<evidence type="ECO:0000313" key="6">
    <source>
        <dbReference type="EMBL" id="GGK29203.1"/>
    </source>
</evidence>
<dbReference type="SUPFAM" id="SSF56935">
    <property type="entry name" value="Porins"/>
    <property type="match status" value="1"/>
</dbReference>
<evidence type="ECO:0000256" key="2">
    <source>
        <dbReference type="ARBA" id="ARBA00023136"/>
    </source>
</evidence>
<evidence type="ECO:0000256" key="1">
    <source>
        <dbReference type="ARBA" id="ARBA00004442"/>
    </source>
</evidence>
<dbReference type="EMBL" id="BMNR01000005">
    <property type="protein sequence ID" value="GGK29203.1"/>
    <property type="molecule type" value="Genomic_DNA"/>
</dbReference>
<evidence type="ECO:0000259" key="5">
    <source>
        <dbReference type="Pfam" id="PF14905"/>
    </source>
</evidence>
<evidence type="ECO:0000256" key="3">
    <source>
        <dbReference type="ARBA" id="ARBA00023237"/>
    </source>
</evidence>
<dbReference type="InterPro" id="IPR008969">
    <property type="entry name" value="CarboxyPept-like_regulatory"/>
</dbReference>
<keyword evidence="3" id="KW-0998">Cell outer membrane</keyword>
<dbReference type="RefSeq" id="WP_188653488.1">
    <property type="nucleotide sequence ID" value="NZ_BMNR01000005.1"/>
</dbReference>
<feature type="domain" description="Outer membrane protein beta-barrel" evidence="5">
    <location>
        <begin position="375"/>
        <end position="783"/>
    </location>
</feature>
<dbReference type="GO" id="GO:0009279">
    <property type="term" value="C:cell outer membrane"/>
    <property type="evidence" value="ECO:0007669"/>
    <property type="project" value="UniProtKB-SubCell"/>
</dbReference>
<reference evidence="6" key="1">
    <citation type="journal article" date="2014" name="Int. J. Syst. Evol. Microbiol.">
        <title>Complete genome sequence of Corynebacterium casei LMG S-19264T (=DSM 44701T), isolated from a smear-ripened cheese.</title>
        <authorList>
            <consortium name="US DOE Joint Genome Institute (JGI-PGF)"/>
            <person name="Walter F."/>
            <person name="Albersmeier A."/>
            <person name="Kalinowski J."/>
            <person name="Ruckert C."/>
        </authorList>
    </citation>
    <scope>NUCLEOTIDE SEQUENCE</scope>
    <source>
        <strain evidence="6">JCM 12862</strain>
    </source>
</reference>
<accession>A0A8J3BL90</accession>
<dbReference type="Pfam" id="PF14905">
    <property type="entry name" value="OMP_b-brl_3"/>
    <property type="match status" value="1"/>
</dbReference>
<dbReference type="Pfam" id="PF13715">
    <property type="entry name" value="CarbopepD_reg_2"/>
    <property type="match status" value="1"/>
</dbReference>
<dbReference type="InterPro" id="IPR041700">
    <property type="entry name" value="OMP_b-brl_3"/>
</dbReference>
<dbReference type="PANTHER" id="PTHR40980">
    <property type="entry name" value="PLUG DOMAIN-CONTAINING PROTEIN"/>
    <property type="match status" value="1"/>
</dbReference>
<sequence>MAIRISSLIFLLYSFTCIAQEYTLKGVVNDENNAPVAFSNITLQSVSETTFIKGTTSDDHGFFKFEGLKADDYILKVSFLGFETYTDTVSLHGTINYKPIVLKEQTENLDNVTVIAKRPTVKRMVDRLVFNVENSTLSNGNVFDILKHTPGVLVFNDAISTSNGAPTIYINDRKVHLSSNEVVQLLEGTSANTIKSVEVIDSPPAKYEAEGGSVINIITSKNIIAGYNGSIFGTYKQGSEYPKYALGTNHFFKTDKIDAFLSYNISPRKDFRHNTESVNFIENNQVISSWETDFKRTRETATQNINANIDYELNAKNSIGFSSNILVSPREHTKTFVNSLTEVFDSNSVLDSMFNTSNRLVDETYNLAFTLDYIHKFKKAGETLSANAHHTNYDFSSYQNVDTGYFLPNETDAFRNNRFQTFSSQKIKLYTGQIDYVLPITDSESFETGGKLSSINSQSVLRQYIFENNQKIEDIQNSDTFLYDEMNYAGYTSYSKDWKTWSFKSGLRVEYTDITGNSLSTGQVNKSSYAKFFPSFHVLHTFNEHHELYFNYNKRIYRPRYSELNPFKYYLNDNAYVTGNPRLKPEIDDVFILGYTINKTYTFEAYYRYENNPTLEITFQDNDNNILKYINTNIDKNISYGLDFTTYTKLNSFWNIYVLSSLFYYEGQFYAQESNNELITNDKWSFYSQIINYFSFLKDRSLTAEVSYLYISPIVEGSSVYSSRHGLDINFRKTLWNNKASLSIGVSDLFNTQNFTQTNKYLNQDLFTNSRMENRLLTIGFNYKFGNTHLKTNQKPIELDERDRLNSKSN</sequence>
<keyword evidence="6" id="KW-0675">Receptor</keyword>
<dbReference type="Gene3D" id="2.40.170.20">
    <property type="entry name" value="TonB-dependent receptor, beta-barrel domain"/>
    <property type="match status" value="1"/>
</dbReference>
<reference evidence="6" key="2">
    <citation type="submission" date="2020-09" db="EMBL/GenBank/DDBJ databases">
        <authorList>
            <person name="Sun Q."/>
            <person name="Ohkuma M."/>
        </authorList>
    </citation>
    <scope>NUCLEOTIDE SEQUENCE</scope>
    <source>
        <strain evidence="6">JCM 12862</strain>
    </source>
</reference>
<dbReference type="AlphaFoldDB" id="A0A8J3BL90"/>
<evidence type="ECO:0000256" key="4">
    <source>
        <dbReference type="SAM" id="SignalP"/>
    </source>
</evidence>
<feature type="chain" id="PRO_5035266767" evidence="4">
    <location>
        <begin position="20"/>
        <end position="810"/>
    </location>
</feature>
<organism evidence="6 7">
    <name type="scientific">Yeosuana aromativorans</name>
    <dbReference type="NCBI Taxonomy" id="288019"/>
    <lineage>
        <taxon>Bacteria</taxon>
        <taxon>Pseudomonadati</taxon>
        <taxon>Bacteroidota</taxon>
        <taxon>Flavobacteriia</taxon>
        <taxon>Flavobacteriales</taxon>
        <taxon>Flavobacteriaceae</taxon>
        <taxon>Yeosuana</taxon>
    </lineage>
</organism>
<evidence type="ECO:0000313" key="7">
    <source>
        <dbReference type="Proteomes" id="UP000612329"/>
    </source>
</evidence>